<evidence type="ECO:0000313" key="3">
    <source>
        <dbReference type="EMBL" id="QDU44138.1"/>
    </source>
</evidence>
<feature type="domain" description="3-keto-alpha-glucoside-1,2-lyase/3-keto-2-hydroxy-glucal hydratase" evidence="2">
    <location>
        <begin position="49"/>
        <end position="241"/>
    </location>
</feature>
<evidence type="ECO:0000256" key="1">
    <source>
        <dbReference type="SAM" id="SignalP"/>
    </source>
</evidence>
<dbReference type="Gene3D" id="2.60.120.560">
    <property type="entry name" value="Exo-inulinase, domain 1"/>
    <property type="match status" value="1"/>
</dbReference>
<reference evidence="3 4" key="1">
    <citation type="submission" date="2019-02" db="EMBL/GenBank/DDBJ databases">
        <title>Deep-cultivation of Planctomycetes and their phenomic and genomic characterization uncovers novel biology.</title>
        <authorList>
            <person name="Wiegand S."/>
            <person name="Jogler M."/>
            <person name="Boedeker C."/>
            <person name="Pinto D."/>
            <person name="Vollmers J."/>
            <person name="Rivas-Marin E."/>
            <person name="Kohn T."/>
            <person name="Peeters S.H."/>
            <person name="Heuer A."/>
            <person name="Rast P."/>
            <person name="Oberbeckmann S."/>
            <person name="Bunk B."/>
            <person name="Jeske O."/>
            <person name="Meyerdierks A."/>
            <person name="Storesund J.E."/>
            <person name="Kallscheuer N."/>
            <person name="Luecker S."/>
            <person name="Lage O.M."/>
            <person name="Pohl T."/>
            <person name="Merkel B.J."/>
            <person name="Hornburger P."/>
            <person name="Mueller R.-W."/>
            <person name="Bruemmer F."/>
            <person name="Labrenz M."/>
            <person name="Spormann A.M."/>
            <person name="Op den Camp H."/>
            <person name="Overmann J."/>
            <person name="Amann R."/>
            <person name="Jetten M.S.M."/>
            <person name="Mascher T."/>
            <person name="Medema M.H."/>
            <person name="Devos D.P."/>
            <person name="Kaster A.-K."/>
            <person name="Ovreas L."/>
            <person name="Rohde M."/>
            <person name="Galperin M.Y."/>
            <person name="Jogler C."/>
        </authorList>
    </citation>
    <scope>NUCLEOTIDE SEQUENCE [LARGE SCALE GENOMIC DNA]</scope>
    <source>
        <strain evidence="3 4">Mal52</strain>
    </source>
</reference>
<dbReference type="KEGG" id="sdyn:Mal52_26160"/>
<dbReference type="Pfam" id="PF06439">
    <property type="entry name" value="3keto-disac_hyd"/>
    <property type="match status" value="1"/>
</dbReference>
<dbReference type="InterPro" id="IPR010496">
    <property type="entry name" value="AL/BT2_dom"/>
</dbReference>
<accession>A0A517ZNU4</accession>
<dbReference type="Proteomes" id="UP000319383">
    <property type="component" value="Chromosome"/>
</dbReference>
<protein>
    <recommendedName>
        <fullName evidence="2">3-keto-alpha-glucoside-1,2-lyase/3-keto-2-hydroxy-glucal hydratase domain-containing protein</fullName>
    </recommendedName>
</protein>
<feature type="chain" id="PRO_5022230670" description="3-keto-alpha-glucoside-1,2-lyase/3-keto-2-hydroxy-glucal hydratase domain-containing protein" evidence="1">
    <location>
        <begin position="37"/>
        <end position="245"/>
    </location>
</feature>
<dbReference type="GO" id="GO:0016787">
    <property type="term" value="F:hydrolase activity"/>
    <property type="evidence" value="ECO:0007669"/>
    <property type="project" value="InterPro"/>
</dbReference>
<evidence type="ECO:0000313" key="4">
    <source>
        <dbReference type="Proteomes" id="UP000319383"/>
    </source>
</evidence>
<feature type="signal peptide" evidence="1">
    <location>
        <begin position="1"/>
        <end position="36"/>
    </location>
</feature>
<organism evidence="3 4">
    <name type="scientific">Symmachiella dynata</name>
    <dbReference type="NCBI Taxonomy" id="2527995"/>
    <lineage>
        <taxon>Bacteria</taxon>
        <taxon>Pseudomonadati</taxon>
        <taxon>Planctomycetota</taxon>
        <taxon>Planctomycetia</taxon>
        <taxon>Planctomycetales</taxon>
        <taxon>Planctomycetaceae</taxon>
        <taxon>Symmachiella</taxon>
    </lineage>
</organism>
<keyword evidence="4" id="KW-1185">Reference proteome</keyword>
<proteinExistence type="predicted"/>
<dbReference type="EMBL" id="CP036276">
    <property type="protein sequence ID" value="QDU44138.1"/>
    <property type="molecule type" value="Genomic_DNA"/>
</dbReference>
<sequence precursor="true">MRTWDVIFSTGGGTKLHRYTVFALLVFTALAHPAFAADNELTEQEKRDGWILLFDGKTLSGWTTNDGQPSARPVEQGSLNPHRCGGYMLIHERQWENFILTLDFKISPGCNTGLFFRTAPLKPLPGKDVGYNGLEVAIDDTRGQGFTDTGAIYGLVAANSNVMRPAGRWNHLVLTCNKNIVEVRLNHRTVTMMDLGMWTEPGQRPNGSPHKFEFAYKDHPRRGYIGLQDHGGECWYKNIKLQPLK</sequence>
<dbReference type="RefSeq" id="WP_145376501.1">
    <property type="nucleotide sequence ID" value="NZ_CP036276.1"/>
</dbReference>
<name>A0A517ZNU4_9PLAN</name>
<dbReference type="AlphaFoldDB" id="A0A517ZNU4"/>
<gene>
    <name evidence="3" type="ORF">Mal52_26160</name>
</gene>
<keyword evidence="1" id="KW-0732">Signal</keyword>
<evidence type="ECO:0000259" key="2">
    <source>
        <dbReference type="Pfam" id="PF06439"/>
    </source>
</evidence>